<gene>
    <name evidence="3" type="ORF">CIB87_02890</name>
</gene>
<accession>A0AA86IAH0</accession>
<evidence type="ECO:0000313" key="3">
    <source>
        <dbReference type="EMBL" id="AXI32694.1"/>
    </source>
</evidence>
<protein>
    <submittedName>
        <fullName evidence="3">Acyltransferase</fullName>
    </submittedName>
</protein>
<dbReference type="SUPFAM" id="SSF51161">
    <property type="entry name" value="Trimeric LpxA-like enzymes"/>
    <property type="match status" value="1"/>
</dbReference>
<dbReference type="Gene3D" id="2.160.10.10">
    <property type="entry name" value="Hexapeptide repeat proteins"/>
    <property type="match status" value="1"/>
</dbReference>
<dbReference type="InterPro" id="IPR011004">
    <property type="entry name" value="Trimer_LpxA-like_sf"/>
</dbReference>
<proteinExistence type="inferred from homology"/>
<name>A0AA86IAH0_PRIMG</name>
<dbReference type="Proteomes" id="UP000253834">
    <property type="component" value="Chromosome"/>
</dbReference>
<dbReference type="PANTHER" id="PTHR23416">
    <property type="entry name" value="SIALIC ACID SYNTHASE-RELATED"/>
    <property type="match status" value="1"/>
</dbReference>
<dbReference type="InterPro" id="IPR051159">
    <property type="entry name" value="Hexapeptide_acetyltransf"/>
</dbReference>
<dbReference type="InterPro" id="IPR001451">
    <property type="entry name" value="Hexapep"/>
</dbReference>
<evidence type="ECO:0000313" key="4">
    <source>
        <dbReference type="Proteomes" id="UP000253834"/>
    </source>
</evidence>
<sequence>MIMKIFVIFSRLIMPYIYDKNYLKGRWFDDSAKGWRWCWRAIFMQKIIGYNRKVPYPVSHRNNIGNYKNIIFDSNDLNNFQNFGCYYQSFEGKIILGKGTYIAPNVGLITQNHKIGNLDSHEMAKDIILGEKCWVGMNAVILPGIRLGNNTIVGAGAVVTKSYPEGNCIIGGNPARVIRKIEGTEKLNEH</sequence>
<evidence type="ECO:0000256" key="1">
    <source>
        <dbReference type="ARBA" id="ARBA00007274"/>
    </source>
</evidence>
<evidence type="ECO:0000256" key="2">
    <source>
        <dbReference type="ARBA" id="ARBA00022679"/>
    </source>
</evidence>
<organism evidence="3 4">
    <name type="scientific">Priestia megaterium</name>
    <name type="common">Bacillus megaterium</name>
    <dbReference type="NCBI Taxonomy" id="1404"/>
    <lineage>
        <taxon>Bacteria</taxon>
        <taxon>Bacillati</taxon>
        <taxon>Bacillota</taxon>
        <taxon>Bacilli</taxon>
        <taxon>Bacillales</taxon>
        <taxon>Bacillaceae</taxon>
        <taxon>Priestia</taxon>
    </lineage>
</organism>
<dbReference type="GO" id="GO:0008374">
    <property type="term" value="F:O-acyltransferase activity"/>
    <property type="evidence" value="ECO:0007669"/>
    <property type="project" value="TreeGrafter"/>
</dbReference>
<comment type="similarity">
    <text evidence="1">Belongs to the transferase hexapeptide repeat family.</text>
</comment>
<keyword evidence="2" id="KW-0808">Transferase</keyword>
<keyword evidence="3" id="KW-0012">Acyltransferase</keyword>
<dbReference type="GO" id="GO:0005829">
    <property type="term" value="C:cytosol"/>
    <property type="evidence" value="ECO:0007669"/>
    <property type="project" value="TreeGrafter"/>
</dbReference>
<dbReference type="PANTHER" id="PTHR23416:SF23">
    <property type="entry name" value="ACETYLTRANSFERASE C18B11.09C-RELATED"/>
    <property type="match status" value="1"/>
</dbReference>
<reference evidence="3 4" key="1">
    <citation type="submission" date="2017-07" db="EMBL/GenBank/DDBJ databases">
        <title>Isolation and development of strain Bacillus megaterium SR7 for enhanced growth and metabolite production under supercritical carbon dioxide.</title>
        <authorList>
            <person name="Freedman A.J.E."/>
            <person name="Peet K.C."/>
            <person name="Boock J.T."/>
            <person name="Penn K."/>
            <person name="Prather K.L.J."/>
            <person name="Thompson J.R."/>
        </authorList>
    </citation>
    <scope>NUCLEOTIDE SEQUENCE [LARGE SCALE GENOMIC DNA]</scope>
    <source>
        <strain evidence="3 4">SR7</strain>
    </source>
</reference>
<dbReference type="AlphaFoldDB" id="A0AA86IAH0"/>
<dbReference type="EMBL" id="CP022674">
    <property type="protein sequence ID" value="AXI32694.1"/>
    <property type="molecule type" value="Genomic_DNA"/>
</dbReference>
<dbReference type="Pfam" id="PF00132">
    <property type="entry name" value="Hexapep"/>
    <property type="match status" value="1"/>
</dbReference>